<evidence type="ECO:0000256" key="1">
    <source>
        <dbReference type="ARBA" id="ARBA00022737"/>
    </source>
</evidence>
<dbReference type="PROSITE" id="PS00018">
    <property type="entry name" value="EF_HAND_1"/>
    <property type="match status" value="2"/>
</dbReference>
<dbReference type="SMART" id="SM00054">
    <property type="entry name" value="EFh"/>
    <property type="match status" value="2"/>
</dbReference>
<dbReference type="InterPro" id="IPR011992">
    <property type="entry name" value="EF-hand-dom_pair"/>
</dbReference>
<dbReference type="Proteomes" id="UP000238479">
    <property type="component" value="Chromosome 3"/>
</dbReference>
<reference evidence="4 5" key="1">
    <citation type="journal article" date="2018" name="Nat. Genet.">
        <title>The Rosa genome provides new insights in the design of modern roses.</title>
        <authorList>
            <person name="Bendahmane M."/>
        </authorList>
    </citation>
    <scope>NUCLEOTIDE SEQUENCE [LARGE SCALE GENOMIC DNA]</scope>
    <source>
        <strain evidence="5">cv. Old Blush</strain>
    </source>
</reference>
<evidence type="ECO:0000259" key="3">
    <source>
        <dbReference type="PROSITE" id="PS50222"/>
    </source>
</evidence>
<keyword evidence="2" id="KW-0106">Calcium</keyword>
<comment type="caution">
    <text evidence="4">The sequence shown here is derived from an EMBL/GenBank/DDBJ whole genome shotgun (WGS) entry which is preliminary data.</text>
</comment>
<dbReference type="EMBL" id="PDCK01000041">
    <property type="protein sequence ID" value="PRQ45616.1"/>
    <property type="molecule type" value="Genomic_DNA"/>
</dbReference>
<name>A0A2P6RGQ7_ROSCH</name>
<dbReference type="OMA" id="DFAHANA"/>
<keyword evidence="1" id="KW-0677">Repeat</keyword>
<dbReference type="STRING" id="74649.A0A2P6RGQ7"/>
<proteinExistence type="predicted"/>
<evidence type="ECO:0000313" key="5">
    <source>
        <dbReference type="Proteomes" id="UP000238479"/>
    </source>
</evidence>
<dbReference type="PROSITE" id="PS50222">
    <property type="entry name" value="EF_HAND_2"/>
    <property type="match status" value="2"/>
</dbReference>
<protein>
    <submittedName>
        <fullName evidence="4">Putative EF-hand domain pair protein</fullName>
    </submittedName>
</protein>
<evidence type="ECO:0000313" key="4">
    <source>
        <dbReference type="EMBL" id="PRQ45616.1"/>
    </source>
</evidence>
<dbReference type="InterPro" id="IPR018247">
    <property type="entry name" value="EF_Hand_1_Ca_BS"/>
</dbReference>
<keyword evidence="5" id="KW-1185">Reference proteome</keyword>
<organism evidence="4 5">
    <name type="scientific">Rosa chinensis</name>
    <name type="common">China rose</name>
    <dbReference type="NCBI Taxonomy" id="74649"/>
    <lineage>
        <taxon>Eukaryota</taxon>
        <taxon>Viridiplantae</taxon>
        <taxon>Streptophyta</taxon>
        <taxon>Embryophyta</taxon>
        <taxon>Tracheophyta</taxon>
        <taxon>Spermatophyta</taxon>
        <taxon>Magnoliopsida</taxon>
        <taxon>eudicotyledons</taxon>
        <taxon>Gunneridae</taxon>
        <taxon>Pentapetalae</taxon>
        <taxon>rosids</taxon>
        <taxon>fabids</taxon>
        <taxon>Rosales</taxon>
        <taxon>Rosaceae</taxon>
        <taxon>Rosoideae</taxon>
        <taxon>Rosoideae incertae sedis</taxon>
        <taxon>Rosa</taxon>
    </lineage>
</organism>
<dbReference type="Pfam" id="PF13499">
    <property type="entry name" value="EF-hand_7"/>
    <property type="match status" value="1"/>
</dbReference>
<dbReference type="SUPFAM" id="SSF47473">
    <property type="entry name" value="EF-hand"/>
    <property type="match status" value="1"/>
</dbReference>
<dbReference type="InterPro" id="IPR002048">
    <property type="entry name" value="EF_hand_dom"/>
</dbReference>
<dbReference type="AlphaFoldDB" id="A0A2P6RGQ7"/>
<sequence length="85" mass="9585">MAEEDPKEKADRERIFKHFDTNGDGKISSDELGDALKALGCVSPEEIKFMMEEIDTDGDGFISYEEYISFALANRGLMKDIAKIF</sequence>
<dbReference type="OrthoDB" id="26525at2759"/>
<evidence type="ECO:0000256" key="2">
    <source>
        <dbReference type="ARBA" id="ARBA00022837"/>
    </source>
</evidence>
<accession>A0A2P6RGQ7</accession>
<dbReference type="Gene3D" id="1.10.238.10">
    <property type="entry name" value="EF-hand"/>
    <property type="match status" value="1"/>
</dbReference>
<feature type="domain" description="EF-hand" evidence="3">
    <location>
        <begin position="7"/>
        <end position="42"/>
    </location>
</feature>
<dbReference type="Gramene" id="PRQ45616">
    <property type="protein sequence ID" value="PRQ45616"/>
    <property type="gene ID" value="RchiOBHm_Chr3g0493401"/>
</dbReference>
<gene>
    <name evidence="4" type="ORF">RchiOBHm_Chr3g0493401</name>
</gene>
<dbReference type="InterPro" id="IPR050145">
    <property type="entry name" value="Centrin_CML-like"/>
</dbReference>
<dbReference type="GO" id="GO:0005509">
    <property type="term" value="F:calcium ion binding"/>
    <property type="evidence" value="ECO:0007669"/>
    <property type="project" value="InterPro"/>
</dbReference>
<feature type="domain" description="EF-hand" evidence="3">
    <location>
        <begin position="45"/>
        <end position="77"/>
    </location>
</feature>
<dbReference type="PANTHER" id="PTHR23050">
    <property type="entry name" value="CALCIUM BINDING PROTEIN"/>
    <property type="match status" value="1"/>
</dbReference>
<dbReference type="CDD" id="cd00051">
    <property type="entry name" value="EFh"/>
    <property type="match status" value="1"/>
</dbReference>